<keyword evidence="3 6" id="KW-0378">Hydrolase</keyword>
<keyword evidence="1 6" id="KW-0645">Protease</keyword>
<dbReference type="PROSITE" id="PS50240">
    <property type="entry name" value="TRYPSIN_DOM"/>
    <property type="match status" value="1"/>
</dbReference>
<dbReference type="SMART" id="SM00020">
    <property type="entry name" value="Tryp_SPc"/>
    <property type="match status" value="1"/>
</dbReference>
<sequence length="351" mass="38642">MTYPCSPKPLDETRKEVVTRSGSYLKSQPDTRLWAQVDDLGVNLQELQHIPPVSEHISASSTTAMKLLGLALLLASAATAQDGGDKVIEGYPCQPNSQPWQAYLQGSTFCGGVLLNRHWVLTAAHCKMAAQLVRLGVHNRRLPSRTEQRRRVIKTIVHPNYNPKTYNNDIMLMRLQRPVVMTKSVQPVALPRACPRAGQSCLVSGWGTTHSPGATYPNILQCAQLQILSNEFCRKAYGAWFTPNMMCAGIPGRRVDSCQGDSGGPLTCGRVLQGIVSWGPPVCGRPNEPGVYTQVHLGKGRKQDLEVMKAIVHEVDDHWTNNNIMLKLAVPVKYTRSMKCGSLPSVCIHKT</sequence>
<dbReference type="AlphaFoldDB" id="A0A151NDQ3"/>
<dbReference type="InterPro" id="IPR018114">
    <property type="entry name" value="TRYPSIN_HIS"/>
</dbReference>
<name>A0A151NDQ3_ALLMI</name>
<protein>
    <submittedName>
        <fullName evidence="8">Transmembrane protease serine 9-like</fullName>
    </submittedName>
</protein>
<proteinExistence type="predicted"/>
<gene>
    <name evidence="8" type="ORF">Y1Q_0018504</name>
</gene>
<keyword evidence="9" id="KW-1185">Reference proteome</keyword>
<accession>A0A151NDQ3</accession>
<dbReference type="InterPro" id="IPR033116">
    <property type="entry name" value="TRYPSIN_SER"/>
</dbReference>
<dbReference type="GO" id="GO:0006508">
    <property type="term" value="P:proteolysis"/>
    <property type="evidence" value="ECO:0007669"/>
    <property type="project" value="UniProtKB-KW"/>
</dbReference>
<evidence type="ECO:0000259" key="7">
    <source>
        <dbReference type="PROSITE" id="PS50240"/>
    </source>
</evidence>
<dbReference type="SUPFAM" id="SSF50494">
    <property type="entry name" value="Trypsin-like serine proteases"/>
    <property type="match status" value="1"/>
</dbReference>
<evidence type="ECO:0000256" key="5">
    <source>
        <dbReference type="ARBA" id="ARBA00023157"/>
    </source>
</evidence>
<dbReference type="PROSITE" id="PS00135">
    <property type="entry name" value="TRYPSIN_SER"/>
    <property type="match status" value="1"/>
</dbReference>
<dbReference type="PROSITE" id="PS00134">
    <property type="entry name" value="TRYPSIN_HIS"/>
    <property type="match status" value="1"/>
</dbReference>
<evidence type="ECO:0000256" key="4">
    <source>
        <dbReference type="ARBA" id="ARBA00022825"/>
    </source>
</evidence>
<organism evidence="8 9">
    <name type="scientific">Alligator mississippiensis</name>
    <name type="common">American alligator</name>
    <dbReference type="NCBI Taxonomy" id="8496"/>
    <lineage>
        <taxon>Eukaryota</taxon>
        <taxon>Metazoa</taxon>
        <taxon>Chordata</taxon>
        <taxon>Craniata</taxon>
        <taxon>Vertebrata</taxon>
        <taxon>Euteleostomi</taxon>
        <taxon>Archelosauria</taxon>
        <taxon>Archosauria</taxon>
        <taxon>Crocodylia</taxon>
        <taxon>Alligatoridae</taxon>
        <taxon>Alligatorinae</taxon>
        <taxon>Alligator</taxon>
    </lineage>
</organism>
<evidence type="ECO:0000313" key="9">
    <source>
        <dbReference type="Proteomes" id="UP000050525"/>
    </source>
</evidence>
<evidence type="ECO:0000256" key="3">
    <source>
        <dbReference type="ARBA" id="ARBA00022801"/>
    </source>
</evidence>
<dbReference type="Gene3D" id="2.40.10.10">
    <property type="entry name" value="Trypsin-like serine proteases"/>
    <property type="match status" value="2"/>
</dbReference>
<keyword evidence="5" id="KW-1015">Disulfide bond</keyword>
<evidence type="ECO:0000313" key="8">
    <source>
        <dbReference type="EMBL" id="KYO34933.1"/>
    </source>
</evidence>
<dbReference type="InterPro" id="IPR001314">
    <property type="entry name" value="Peptidase_S1A"/>
</dbReference>
<dbReference type="Pfam" id="PF00089">
    <property type="entry name" value="Trypsin"/>
    <property type="match status" value="1"/>
</dbReference>
<dbReference type="InterPro" id="IPR001254">
    <property type="entry name" value="Trypsin_dom"/>
</dbReference>
<keyword evidence="2" id="KW-0732">Signal</keyword>
<comment type="caution">
    <text evidence="8">The sequence shown here is derived from an EMBL/GenBank/DDBJ whole genome shotgun (WGS) entry which is preliminary data.</text>
</comment>
<keyword evidence="4 6" id="KW-0720">Serine protease</keyword>
<dbReference type="GO" id="GO:0030141">
    <property type="term" value="C:secretory granule"/>
    <property type="evidence" value="ECO:0007669"/>
    <property type="project" value="TreeGrafter"/>
</dbReference>
<dbReference type="PANTHER" id="PTHR24271:SF47">
    <property type="entry name" value="KALLIKREIN-1"/>
    <property type="match status" value="1"/>
</dbReference>
<dbReference type="PRINTS" id="PR00722">
    <property type="entry name" value="CHYMOTRYPSIN"/>
</dbReference>
<dbReference type="STRING" id="8496.A0A151NDQ3"/>
<dbReference type="InterPro" id="IPR009003">
    <property type="entry name" value="Peptidase_S1_PA"/>
</dbReference>
<dbReference type="CDD" id="cd00190">
    <property type="entry name" value="Tryp_SPc"/>
    <property type="match status" value="1"/>
</dbReference>
<dbReference type="FunFam" id="2.40.10.10:FF:000120">
    <property type="entry name" value="Putative serine protease"/>
    <property type="match status" value="1"/>
</dbReference>
<dbReference type="InterPro" id="IPR043504">
    <property type="entry name" value="Peptidase_S1_PA_chymotrypsin"/>
</dbReference>
<evidence type="ECO:0000256" key="2">
    <source>
        <dbReference type="ARBA" id="ARBA00022729"/>
    </source>
</evidence>
<dbReference type="EMBL" id="AKHW03003238">
    <property type="protein sequence ID" value="KYO34933.1"/>
    <property type="molecule type" value="Genomic_DNA"/>
</dbReference>
<dbReference type="Proteomes" id="UP000050525">
    <property type="component" value="Unassembled WGS sequence"/>
</dbReference>
<dbReference type="GO" id="GO:0004252">
    <property type="term" value="F:serine-type endopeptidase activity"/>
    <property type="evidence" value="ECO:0007669"/>
    <property type="project" value="InterPro"/>
</dbReference>
<evidence type="ECO:0000256" key="6">
    <source>
        <dbReference type="RuleBase" id="RU363034"/>
    </source>
</evidence>
<dbReference type="PANTHER" id="PTHR24271">
    <property type="entry name" value="KALLIKREIN-RELATED"/>
    <property type="match status" value="1"/>
</dbReference>
<reference evidence="8 9" key="1">
    <citation type="journal article" date="2012" name="Genome Biol.">
        <title>Sequencing three crocodilian genomes to illuminate the evolution of archosaurs and amniotes.</title>
        <authorList>
            <person name="St John J.A."/>
            <person name="Braun E.L."/>
            <person name="Isberg S.R."/>
            <person name="Miles L.G."/>
            <person name="Chong A.Y."/>
            <person name="Gongora J."/>
            <person name="Dalzell P."/>
            <person name="Moran C."/>
            <person name="Bed'hom B."/>
            <person name="Abzhanov A."/>
            <person name="Burgess S.C."/>
            <person name="Cooksey A.M."/>
            <person name="Castoe T.A."/>
            <person name="Crawford N.G."/>
            <person name="Densmore L.D."/>
            <person name="Drew J.C."/>
            <person name="Edwards S.V."/>
            <person name="Faircloth B.C."/>
            <person name="Fujita M.K."/>
            <person name="Greenwold M.J."/>
            <person name="Hoffmann F.G."/>
            <person name="Howard J.M."/>
            <person name="Iguchi T."/>
            <person name="Janes D.E."/>
            <person name="Khan S.Y."/>
            <person name="Kohno S."/>
            <person name="de Koning A.J."/>
            <person name="Lance S.L."/>
            <person name="McCarthy F.M."/>
            <person name="McCormack J.E."/>
            <person name="Merchant M.E."/>
            <person name="Peterson D.G."/>
            <person name="Pollock D.D."/>
            <person name="Pourmand N."/>
            <person name="Raney B.J."/>
            <person name="Roessler K.A."/>
            <person name="Sanford J.R."/>
            <person name="Sawyer R.H."/>
            <person name="Schmidt C.J."/>
            <person name="Triplett E.W."/>
            <person name="Tuberville T.D."/>
            <person name="Venegas-Anaya M."/>
            <person name="Howard J.T."/>
            <person name="Jarvis E.D."/>
            <person name="Guillette L.J.Jr."/>
            <person name="Glenn T.C."/>
            <person name="Green R.E."/>
            <person name="Ray D.A."/>
        </authorList>
    </citation>
    <scope>NUCLEOTIDE SEQUENCE [LARGE SCALE GENOMIC DNA]</scope>
    <source>
        <strain evidence="8">KSC_2009_1</strain>
    </source>
</reference>
<feature type="domain" description="Peptidase S1" evidence="7">
    <location>
        <begin position="87"/>
        <end position="325"/>
    </location>
</feature>
<evidence type="ECO:0000256" key="1">
    <source>
        <dbReference type="ARBA" id="ARBA00022670"/>
    </source>
</evidence>